<dbReference type="InterPro" id="IPR002500">
    <property type="entry name" value="PAPS_reduct_dom"/>
</dbReference>
<dbReference type="GO" id="GO:0005524">
    <property type="term" value="F:ATP binding"/>
    <property type="evidence" value="ECO:0007669"/>
    <property type="project" value="UniProtKB-KW"/>
</dbReference>
<dbReference type="GO" id="GO:0006747">
    <property type="term" value="P:FAD biosynthetic process"/>
    <property type="evidence" value="ECO:0007669"/>
    <property type="project" value="TreeGrafter"/>
</dbReference>
<dbReference type="PANTHER" id="PTHR23293:SF9">
    <property type="entry name" value="FAD SYNTHASE"/>
    <property type="match status" value="1"/>
</dbReference>
<dbReference type="EMBL" id="AUWU02000005">
    <property type="protein sequence ID" value="KAH0572830.1"/>
    <property type="molecule type" value="Genomic_DNA"/>
</dbReference>
<keyword evidence="4" id="KW-0288">FMN</keyword>
<evidence type="ECO:0000256" key="1">
    <source>
        <dbReference type="ARBA" id="ARBA00004726"/>
    </source>
</evidence>
<evidence type="ECO:0000259" key="13">
    <source>
        <dbReference type="Pfam" id="PF01507"/>
    </source>
</evidence>
<dbReference type="Gene3D" id="3.40.50.620">
    <property type="entry name" value="HUPs"/>
    <property type="match status" value="1"/>
</dbReference>
<accession>V6LRR3</accession>
<reference evidence="14 15" key="1">
    <citation type="journal article" date="2014" name="PLoS Genet.">
        <title>The Genome of Spironucleus salmonicida Highlights a Fish Pathogen Adapted to Fluctuating Environments.</title>
        <authorList>
            <person name="Xu F."/>
            <person name="Jerlstrom-Hultqvist J."/>
            <person name="Einarsson E."/>
            <person name="Astvaldsson A."/>
            <person name="Svard S.G."/>
            <person name="Andersson J.O."/>
        </authorList>
    </citation>
    <scope>NUCLEOTIDE SEQUENCE</scope>
    <source>
        <strain evidence="15">ATCC 50377</strain>
    </source>
</reference>
<dbReference type="Pfam" id="PF01507">
    <property type="entry name" value="PAPS_reduct"/>
    <property type="match status" value="2"/>
</dbReference>
<dbReference type="VEuPathDB" id="GiardiaDB:SS50377_24944"/>
<dbReference type="OrthoDB" id="270728at2759"/>
<evidence type="ECO:0000256" key="11">
    <source>
        <dbReference type="ARBA" id="ARBA00031871"/>
    </source>
</evidence>
<feature type="domain" description="Phosphoadenosine phosphosulphate reductase" evidence="13">
    <location>
        <begin position="73"/>
        <end position="147"/>
    </location>
</feature>
<dbReference type="EMBL" id="KI546136">
    <property type="protein sequence ID" value="EST43474.1"/>
    <property type="molecule type" value="Genomic_DNA"/>
</dbReference>
<proteinExistence type="predicted"/>
<dbReference type="AlphaFoldDB" id="V6LRR3"/>
<evidence type="ECO:0000256" key="12">
    <source>
        <dbReference type="ARBA" id="ARBA00049494"/>
    </source>
</evidence>
<comment type="pathway">
    <text evidence="1">Cofactor biosynthesis; FAD biosynthesis; FAD from FMN: step 1/1.</text>
</comment>
<organism evidence="14">
    <name type="scientific">Spironucleus salmonicida</name>
    <dbReference type="NCBI Taxonomy" id="348837"/>
    <lineage>
        <taxon>Eukaryota</taxon>
        <taxon>Metamonada</taxon>
        <taxon>Diplomonadida</taxon>
        <taxon>Hexamitidae</taxon>
        <taxon>Hexamitinae</taxon>
        <taxon>Spironucleus</taxon>
    </lineage>
</organism>
<keyword evidence="6" id="KW-0548">Nucleotidyltransferase</keyword>
<dbReference type="InterPro" id="IPR014729">
    <property type="entry name" value="Rossmann-like_a/b/a_fold"/>
</dbReference>
<evidence type="ECO:0000313" key="16">
    <source>
        <dbReference type="Proteomes" id="UP000018208"/>
    </source>
</evidence>
<sequence>MKQISPKELINVFSQKPNQSSNFQLSPIINSVDYSDCDRVLAFIMQYPQHPLSQQIQNAITIIRRQFRQYSRLSLSFNGGKDATVLLHLVRTVCVIMSRFLQTEEPHTIFRRLVRVFVIHVEKQFPEISEFLIESEIKYNLGIHVYQGIDFKQNLQNFIDDFSPEICFVGVRKGDPTSKGVIQQASPGWPQVVRCSALYDFEFLDVFDFLLRFNYKYCELYNKGFTSIGGIENSYQNEKLTGRDIKELVKSGQNDRVVDQLLDRGISVEKIEEQYIDDLSQPAFFVSRLEINERGQRNNK</sequence>
<dbReference type="PANTHER" id="PTHR23293">
    <property type="entry name" value="FAD SYNTHETASE-RELATED FMN ADENYLYLTRANSFERASE"/>
    <property type="match status" value="1"/>
</dbReference>
<evidence type="ECO:0000313" key="15">
    <source>
        <dbReference type="EMBL" id="KAH0572830.1"/>
    </source>
</evidence>
<keyword evidence="3" id="KW-0285">Flavoprotein</keyword>
<dbReference type="GO" id="GO:0003919">
    <property type="term" value="F:FMN adenylyltransferase activity"/>
    <property type="evidence" value="ECO:0007669"/>
    <property type="project" value="UniProtKB-EC"/>
</dbReference>
<evidence type="ECO:0000256" key="2">
    <source>
        <dbReference type="ARBA" id="ARBA00012393"/>
    </source>
</evidence>
<name>V6LRR3_9EUKA</name>
<evidence type="ECO:0000256" key="7">
    <source>
        <dbReference type="ARBA" id="ARBA00022741"/>
    </source>
</evidence>
<protein>
    <recommendedName>
        <fullName evidence="2">FAD synthase</fullName>
        <ecNumber evidence="2">2.7.7.2</ecNumber>
    </recommendedName>
    <alternativeName>
        <fullName evidence="10">FAD pyrophosphorylase</fullName>
    </alternativeName>
    <alternativeName>
        <fullName evidence="11">FMN adenylyltransferase</fullName>
    </alternativeName>
</protein>
<evidence type="ECO:0000256" key="4">
    <source>
        <dbReference type="ARBA" id="ARBA00022643"/>
    </source>
</evidence>
<evidence type="ECO:0000256" key="3">
    <source>
        <dbReference type="ARBA" id="ARBA00022630"/>
    </source>
</evidence>
<evidence type="ECO:0000256" key="6">
    <source>
        <dbReference type="ARBA" id="ARBA00022695"/>
    </source>
</evidence>
<keyword evidence="7" id="KW-0547">Nucleotide-binding</keyword>
<evidence type="ECO:0000313" key="14">
    <source>
        <dbReference type="EMBL" id="EST43474.1"/>
    </source>
</evidence>
<reference evidence="15" key="2">
    <citation type="submission" date="2020-12" db="EMBL/GenBank/DDBJ databases">
        <title>New Spironucleus salmonicida genome in near-complete chromosomes.</title>
        <authorList>
            <person name="Xu F."/>
            <person name="Kurt Z."/>
            <person name="Jimenez-Gonzalez A."/>
            <person name="Astvaldsson A."/>
            <person name="Andersson J.O."/>
            <person name="Svard S.G."/>
        </authorList>
    </citation>
    <scope>NUCLEOTIDE SEQUENCE</scope>
    <source>
        <strain evidence="15">ATCC 50377</strain>
    </source>
</reference>
<comment type="catalytic activity">
    <reaction evidence="12">
        <text>FMN + ATP + H(+) = FAD + diphosphate</text>
        <dbReference type="Rhea" id="RHEA:17237"/>
        <dbReference type="ChEBI" id="CHEBI:15378"/>
        <dbReference type="ChEBI" id="CHEBI:30616"/>
        <dbReference type="ChEBI" id="CHEBI:33019"/>
        <dbReference type="ChEBI" id="CHEBI:57692"/>
        <dbReference type="ChEBI" id="CHEBI:58210"/>
        <dbReference type="EC" id="2.7.7.2"/>
    </reaction>
</comment>
<feature type="domain" description="Phosphoadenosine phosphosulphate reductase" evidence="13">
    <location>
        <begin position="154"/>
        <end position="234"/>
    </location>
</feature>
<evidence type="ECO:0000256" key="10">
    <source>
        <dbReference type="ARBA" id="ARBA00031145"/>
    </source>
</evidence>
<keyword evidence="5" id="KW-0808">Transferase</keyword>
<dbReference type="SUPFAM" id="SSF52402">
    <property type="entry name" value="Adenine nucleotide alpha hydrolases-like"/>
    <property type="match status" value="1"/>
</dbReference>
<evidence type="ECO:0000256" key="8">
    <source>
        <dbReference type="ARBA" id="ARBA00022827"/>
    </source>
</evidence>
<keyword evidence="8" id="KW-0274">FAD</keyword>
<evidence type="ECO:0000256" key="5">
    <source>
        <dbReference type="ARBA" id="ARBA00022679"/>
    </source>
</evidence>
<dbReference type="EC" id="2.7.7.2" evidence="2"/>
<keyword evidence="16" id="KW-1185">Reference proteome</keyword>
<gene>
    <name evidence="14" type="ORF">SS50377_16840</name>
    <name evidence="15" type="ORF">SS50377_24944</name>
</gene>
<evidence type="ECO:0000256" key="9">
    <source>
        <dbReference type="ARBA" id="ARBA00022840"/>
    </source>
</evidence>
<keyword evidence="9" id="KW-0067">ATP-binding</keyword>
<dbReference type="Proteomes" id="UP000018208">
    <property type="component" value="Unassembled WGS sequence"/>
</dbReference>